<evidence type="ECO:0000313" key="3">
    <source>
        <dbReference type="Proteomes" id="UP000199302"/>
    </source>
</evidence>
<dbReference type="RefSeq" id="WP_177220442.1">
    <property type="nucleotide sequence ID" value="NZ_FOYI01000002.1"/>
</dbReference>
<keyword evidence="1" id="KW-0732">Signal</keyword>
<dbReference type="Proteomes" id="UP000199302">
    <property type="component" value="Unassembled WGS sequence"/>
</dbReference>
<reference evidence="2 3" key="1">
    <citation type="submission" date="2016-10" db="EMBL/GenBank/DDBJ databases">
        <authorList>
            <person name="de Groot N.N."/>
        </authorList>
    </citation>
    <scope>NUCLEOTIDE SEQUENCE [LARGE SCALE GENOMIC DNA]</scope>
    <source>
        <strain evidence="3">KMM 9023,NRIC 0796,JCM 17311,KCTC 23692</strain>
    </source>
</reference>
<evidence type="ECO:0000313" key="2">
    <source>
        <dbReference type="EMBL" id="SFQ99811.1"/>
    </source>
</evidence>
<organism evidence="2 3">
    <name type="scientific">Poseidonocella sedimentorum</name>
    <dbReference type="NCBI Taxonomy" id="871652"/>
    <lineage>
        <taxon>Bacteria</taxon>
        <taxon>Pseudomonadati</taxon>
        <taxon>Pseudomonadota</taxon>
        <taxon>Alphaproteobacteria</taxon>
        <taxon>Rhodobacterales</taxon>
        <taxon>Roseobacteraceae</taxon>
        <taxon>Poseidonocella</taxon>
    </lineage>
</organism>
<dbReference type="STRING" id="871652.SAMN04515673_10233"/>
<protein>
    <submittedName>
        <fullName evidence="2">Uncharacterized protein</fullName>
    </submittedName>
</protein>
<dbReference type="EMBL" id="FOYI01000002">
    <property type="protein sequence ID" value="SFQ99811.1"/>
    <property type="molecule type" value="Genomic_DNA"/>
</dbReference>
<dbReference type="AlphaFoldDB" id="A0A1I6D387"/>
<evidence type="ECO:0000256" key="1">
    <source>
        <dbReference type="SAM" id="SignalP"/>
    </source>
</evidence>
<keyword evidence="3" id="KW-1185">Reference proteome</keyword>
<gene>
    <name evidence="2" type="ORF">SAMN04515673_10233</name>
</gene>
<accession>A0A1I6D387</accession>
<proteinExistence type="predicted"/>
<feature type="signal peptide" evidence="1">
    <location>
        <begin position="1"/>
        <end position="22"/>
    </location>
</feature>
<sequence length="58" mass="5876">MKKLILASALGLATLASAPASAFGLMVDLPQLTFPTQPQDGTSRACGTALSQAHCSES</sequence>
<feature type="chain" id="PRO_5011516259" evidence="1">
    <location>
        <begin position="23"/>
        <end position="58"/>
    </location>
</feature>
<name>A0A1I6D387_9RHOB</name>